<accession>V6HY85</accession>
<evidence type="ECO:0000313" key="2">
    <source>
        <dbReference type="Proteomes" id="UP000018747"/>
    </source>
</evidence>
<protein>
    <submittedName>
        <fullName evidence="1">Uncharacterized protein</fullName>
    </submittedName>
</protein>
<gene>
    <name evidence="1" type="ORF">LEP1GSC062_3362</name>
</gene>
<dbReference type="Proteomes" id="UP000018747">
    <property type="component" value="Unassembled WGS sequence"/>
</dbReference>
<dbReference type="EMBL" id="AHMT02000030">
    <property type="protein sequence ID" value="EQA62476.1"/>
    <property type="molecule type" value="Genomic_DNA"/>
</dbReference>
<sequence>MIFRWIRVSINVDLFQPSYFKKGKKDFKIGYLITAAFSGKWENAFTDSVPVEKEIQDWQIRYWDRFKRMYKLRNKNLF</sequence>
<dbReference type="AlphaFoldDB" id="V6HY85"/>
<keyword evidence="2" id="KW-1185">Reference proteome</keyword>
<name>V6HY85_9LEPT</name>
<evidence type="ECO:0000313" key="1">
    <source>
        <dbReference type="EMBL" id="EQA62476.1"/>
    </source>
</evidence>
<proteinExistence type="predicted"/>
<organism evidence="1 2">
    <name type="scientific">Leptospira alexanderi serovar Manhao 3 str. L 60</name>
    <dbReference type="NCBI Taxonomy" id="1049759"/>
    <lineage>
        <taxon>Bacteria</taxon>
        <taxon>Pseudomonadati</taxon>
        <taxon>Spirochaetota</taxon>
        <taxon>Spirochaetia</taxon>
        <taxon>Leptospirales</taxon>
        <taxon>Leptospiraceae</taxon>
        <taxon>Leptospira</taxon>
    </lineage>
</organism>
<reference evidence="1" key="1">
    <citation type="submission" date="2013-05" db="EMBL/GenBank/DDBJ databases">
        <authorList>
            <person name="Harkins D.M."/>
            <person name="Durkin A.S."/>
            <person name="Brinkac L.M."/>
            <person name="Haft D.H."/>
            <person name="Selengut J.D."/>
            <person name="Sanka R."/>
            <person name="DePew J."/>
            <person name="Purushe J."/>
            <person name="Hartskeerl R.A."/>
            <person name="Ahmed A."/>
            <person name="van der Linden H."/>
            <person name="Goris M.G.A."/>
            <person name="Vinetz J.M."/>
            <person name="Sutton G.G."/>
            <person name="Nierman W.C."/>
            <person name="Fouts D.E."/>
        </authorList>
    </citation>
    <scope>NUCLEOTIDE SEQUENCE [LARGE SCALE GENOMIC DNA]</scope>
    <source>
        <strain evidence="1">L 60</strain>
    </source>
</reference>
<dbReference type="RefSeq" id="WP_020984177.1">
    <property type="nucleotide sequence ID" value="NZ_AHMT02000030.1"/>
</dbReference>
<comment type="caution">
    <text evidence="1">The sequence shown here is derived from an EMBL/GenBank/DDBJ whole genome shotgun (WGS) entry which is preliminary data.</text>
</comment>